<dbReference type="GeneID" id="8230003"/>
<dbReference type="GO" id="GO:0017053">
    <property type="term" value="C:transcription repressor complex"/>
    <property type="evidence" value="ECO:0007669"/>
    <property type="project" value="InterPro"/>
</dbReference>
<evidence type="ECO:0000313" key="2">
    <source>
        <dbReference type="EnsemblMetazoa" id="PHUM449090-PA"/>
    </source>
</evidence>
<reference evidence="2" key="3">
    <citation type="submission" date="2021-02" db="UniProtKB">
        <authorList>
            <consortium name="EnsemblMetazoa"/>
        </authorList>
    </citation>
    <scope>IDENTIFICATION</scope>
    <source>
        <strain evidence="2">USDA</strain>
    </source>
</reference>
<dbReference type="HOGENOM" id="CLU_090128_0_0_1"/>
<reference evidence="1" key="2">
    <citation type="submission" date="2007-04" db="EMBL/GenBank/DDBJ databases">
        <title>The genome of the human body louse.</title>
        <authorList>
            <consortium name="The Human Body Louse Genome Consortium"/>
            <person name="Kirkness E."/>
            <person name="Walenz B."/>
            <person name="Hass B."/>
            <person name="Bruggner R."/>
            <person name="Strausberg R."/>
        </authorList>
    </citation>
    <scope>NUCLEOTIDE SEQUENCE</scope>
    <source>
        <strain evidence="1">USDA</strain>
    </source>
</reference>
<organism>
    <name type="scientific">Pediculus humanus subsp. corporis</name>
    <name type="common">Body louse</name>
    <dbReference type="NCBI Taxonomy" id="121224"/>
    <lineage>
        <taxon>Eukaryota</taxon>
        <taxon>Metazoa</taxon>
        <taxon>Ecdysozoa</taxon>
        <taxon>Arthropoda</taxon>
        <taxon>Hexapoda</taxon>
        <taxon>Insecta</taxon>
        <taxon>Pterygota</taxon>
        <taxon>Neoptera</taxon>
        <taxon>Paraneoptera</taxon>
        <taxon>Psocodea</taxon>
        <taxon>Troctomorpha</taxon>
        <taxon>Phthiraptera</taxon>
        <taxon>Anoplura</taxon>
        <taxon>Pediculidae</taxon>
        <taxon>Pediculus</taxon>
    </lineage>
</organism>
<proteinExistence type="predicted"/>
<dbReference type="Pfam" id="PF15306">
    <property type="entry name" value="LIN37"/>
    <property type="match status" value="1"/>
</dbReference>
<dbReference type="EnsemblMetazoa" id="PHUM449090-RA">
    <property type="protein sequence ID" value="PHUM449090-PA"/>
    <property type="gene ID" value="PHUM449090"/>
</dbReference>
<evidence type="ECO:0000313" key="3">
    <source>
        <dbReference type="Proteomes" id="UP000009046"/>
    </source>
</evidence>
<dbReference type="AlphaFoldDB" id="E0VUC6"/>
<dbReference type="RefSeq" id="XP_002429720.1">
    <property type="nucleotide sequence ID" value="XM_002429675.1"/>
</dbReference>
<dbReference type="EMBL" id="DS235785">
    <property type="protein sequence ID" value="EEB16982.1"/>
    <property type="molecule type" value="Genomic_DNA"/>
</dbReference>
<sequence>MPKRKKHKLGGIKETPFQHTFVMKLFDRSVDLAQFEENTPLYPICRAWMANNPRSFVNSRLNKDSCKKIKKEDKREISKKFKLEDLLLKEVYGLPAPLPSDNSTVPLPTFPKKEFELPSENEKNQPTKEVLLANHITHWTEVKKKKKAEAFKREQRYAPSKKLLRRIFHGAQ</sequence>
<name>E0VUC6_PEDHC</name>
<dbReference type="VEuPathDB" id="VectorBase:PHUM449090"/>
<dbReference type="EMBL" id="AAZO01005477">
    <property type="status" value="NOT_ANNOTATED_CDS"/>
    <property type="molecule type" value="Genomic_DNA"/>
</dbReference>
<dbReference type="STRING" id="121224.E0VUC6"/>
<dbReference type="Proteomes" id="UP000009046">
    <property type="component" value="Unassembled WGS sequence"/>
</dbReference>
<reference evidence="1" key="1">
    <citation type="submission" date="2007-04" db="EMBL/GenBank/DDBJ databases">
        <title>Annotation of Pediculus humanus corporis strain USDA.</title>
        <authorList>
            <person name="Kirkness E."/>
            <person name="Hannick L."/>
            <person name="Hass B."/>
            <person name="Bruggner R."/>
            <person name="Lawson D."/>
            <person name="Bidwell S."/>
            <person name="Joardar V."/>
            <person name="Caler E."/>
            <person name="Walenz B."/>
            <person name="Inman J."/>
            <person name="Schobel S."/>
            <person name="Galinsky K."/>
            <person name="Amedeo P."/>
            <person name="Strausberg R."/>
        </authorList>
    </citation>
    <scope>NUCLEOTIDE SEQUENCE</scope>
    <source>
        <strain evidence="1">USDA</strain>
    </source>
</reference>
<dbReference type="GO" id="GO:0000122">
    <property type="term" value="P:negative regulation of transcription by RNA polymerase II"/>
    <property type="evidence" value="ECO:0007669"/>
    <property type="project" value="TreeGrafter"/>
</dbReference>
<accession>E0VUC6</accession>
<protein>
    <submittedName>
        <fullName evidence="1 2">Antolefinin, putative</fullName>
    </submittedName>
</protein>
<dbReference type="OMA" id="HITHWTE"/>
<dbReference type="InParanoid" id="E0VUC6"/>
<dbReference type="KEGG" id="phu:Phum_PHUM449090"/>
<dbReference type="eggNOG" id="ENOG502QV4J">
    <property type="taxonomic scope" value="Eukaryota"/>
</dbReference>
<evidence type="ECO:0000313" key="1">
    <source>
        <dbReference type="EMBL" id="EEB16982.1"/>
    </source>
</evidence>
<dbReference type="OrthoDB" id="6287771at2759"/>
<dbReference type="FunCoup" id="E0VUC6">
    <property type="interactions" value="874"/>
</dbReference>
<dbReference type="PANTHER" id="PTHR31336">
    <property type="entry name" value="LIN37 HOMOLOG"/>
    <property type="match status" value="1"/>
</dbReference>
<dbReference type="GO" id="GO:0031523">
    <property type="term" value="C:Myb complex"/>
    <property type="evidence" value="ECO:0007669"/>
    <property type="project" value="TreeGrafter"/>
</dbReference>
<gene>
    <name evidence="2" type="primary">8230003</name>
    <name evidence="1" type="ORF">Phum_PHUM449090</name>
</gene>
<dbReference type="CTD" id="8230003"/>
<dbReference type="PANTHER" id="PTHR31336:SF3">
    <property type="entry name" value="PROTEIN LIN-37 HOMOLOG"/>
    <property type="match status" value="1"/>
</dbReference>
<keyword evidence="3" id="KW-1185">Reference proteome</keyword>
<dbReference type="InterPro" id="IPR028226">
    <property type="entry name" value="LIN37"/>
</dbReference>